<keyword evidence="4" id="KW-1185">Reference proteome</keyword>
<name>A0A8H6MTI7_9PEZI</name>
<organism evidence="3 4">
    <name type="scientific">Colletotrichum musicola</name>
    <dbReference type="NCBI Taxonomy" id="2175873"/>
    <lineage>
        <taxon>Eukaryota</taxon>
        <taxon>Fungi</taxon>
        <taxon>Dikarya</taxon>
        <taxon>Ascomycota</taxon>
        <taxon>Pezizomycotina</taxon>
        <taxon>Sordariomycetes</taxon>
        <taxon>Hypocreomycetidae</taxon>
        <taxon>Glomerellales</taxon>
        <taxon>Glomerellaceae</taxon>
        <taxon>Colletotrichum</taxon>
        <taxon>Colletotrichum orchidearum species complex</taxon>
    </lineage>
</organism>
<proteinExistence type="predicted"/>
<keyword evidence="2" id="KW-1133">Transmembrane helix</keyword>
<sequence>MSPIANTVAAHADSLLAPVAHAARYLAARESSCEDGDTSPRCEKPFNSSKIIIITVSITAAVLILGTATVLMFLHMRRERIERKEDALDNFELDGDVDDHPTMGKPPASWQRQGQQRQQNPFEPGQQQPQPQENPFEPGRR</sequence>
<feature type="compositionally biased region" description="Acidic residues" evidence="1">
    <location>
        <begin position="88"/>
        <end position="97"/>
    </location>
</feature>
<comment type="caution">
    <text evidence="3">The sequence shown here is derived from an EMBL/GenBank/DDBJ whole genome shotgun (WGS) entry which is preliminary data.</text>
</comment>
<evidence type="ECO:0000313" key="4">
    <source>
        <dbReference type="Proteomes" id="UP000639643"/>
    </source>
</evidence>
<feature type="transmembrane region" description="Helical" evidence="2">
    <location>
        <begin position="51"/>
        <end position="74"/>
    </location>
</feature>
<dbReference type="OrthoDB" id="5125452at2759"/>
<dbReference type="EMBL" id="WIGM01000968">
    <property type="protein sequence ID" value="KAF6807601.1"/>
    <property type="molecule type" value="Genomic_DNA"/>
</dbReference>
<feature type="compositionally biased region" description="Low complexity" evidence="1">
    <location>
        <begin position="111"/>
        <end position="141"/>
    </location>
</feature>
<evidence type="ECO:0000256" key="2">
    <source>
        <dbReference type="SAM" id="Phobius"/>
    </source>
</evidence>
<reference evidence="3" key="1">
    <citation type="journal article" date="2020" name="Phytopathology">
        <title>Genome Sequence Resources of Colletotrichum truncatum, C. plurivorum, C. musicola, and C. sojae: Four Species Pathogenic to Soybean (Glycine max).</title>
        <authorList>
            <person name="Rogerio F."/>
            <person name="Boufleur T.R."/>
            <person name="Ciampi-Guillardi M."/>
            <person name="Sukno S.A."/>
            <person name="Thon M.R."/>
            <person name="Massola Junior N.S."/>
            <person name="Baroncelli R."/>
        </authorList>
    </citation>
    <scope>NUCLEOTIDE SEQUENCE</scope>
    <source>
        <strain evidence="3">LFN0074</strain>
    </source>
</reference>
<dbReference type="Proteomes" id="UP000639643">
    <property type="component" value="Unassembled WGS sequence"/>
</dbReference>
<protein>
    <submittedName>
        <fullName evidence="3">Uncharacterized protein</fullName>
    </submittedName>
</protein>
<gene>
    <name evidence="3" type="ORF">CMUS01_14074</name>
</gene>
<evidence type="ECO:0000313" key="3">
    <source>
        <dbReference type="EMBL" id="KAF6807601.1"/>
    </source>
</evidence>
<keyword evidence="2" id="KW-0472">Membrane</keyword>
<accession>A0A8H6MTI7</accession>
<dbReference type="AlphaFoldDB" id="A0A8H6MTI7"/>
<feature type="region of interest" description="Disordered" evidence="1">
    <location>
        <begin position="86"/>
        <end position="141"/>
    </location>
</feature>
<evidence type="ECO:0000256" key="1">
    <source>
        <dbReference type="SAM" id="MobiDB-lite"/>
    </source>
</evidence>
<keyword evidence="2" id="KW-0812">Transmembrane</keyword>